<evidence type="ECO:0000313" key="5">
    <source>
        <dbReference type="Proteomes" id="UP001501470"/>
    </source>
</evidence>
<dbReference type="Proteomes" id="UP001501470">
    <property type="component" value="Unassembled WGS sequence"/>
</dbReference>
<evidence type="ECO:0000256" key="2">
    <source>
        <dbReference type="ARBA" id="ARBA00023235"/>
    </source>
</evidence>
<organism evidence="4 5">
    <name type="scientific">Dactylosporangium maewongense</name>
    <dbReference type="NCBI Taxonomy" id="634393"/>
    <lineage>
        <taxon>Bacteria</taxon>
        <taxon>Bacillati</taxon>
        <taxon>Actinomycetota</taxon>
        <taxon>Actinomycetes</taxon>
        <taxon>Micromonosporales</taxon>
        <taxon>Micromonosporaceae</taxon>
        <taxon>Dactylosporangium</taxon>
    </lineage>
</organism>
<keyword evidence="3" id="KW-0170">Cobalt</keyword>
<dbReference type="EMBL" id="BAAAQD010000017">
    <property type="protein sequence ID" value="GAA1542716.1"/>
    <property type="molecule type" value="Genomic_DNA"/>
</dbReference>
<dbReference type="InterPro" id="IPR006396">
    <property type="entry name" value="Glu_mut_E"/>
</dbReference>
<dbReference type="PIRSF" id="PIRSF001495">
    <property type="entry name" value="Met_asp_mut_epsi"/>
    <property type="match status" value="1"/>
</dbReference>
<accession>A0ABP4MDZ7</accession>
<dbReference type="InterPro" id="IPR014714">
    <property type="entry name" value="Glu_mut_E_C_dom_sf"/>
</dbReference>
<proteinExistence type="predicted"/>
<keyword evidence="2" id="KW-0413">Isomerase</keyword>
<protein>
    <submittedName>
        <fullName evidence="4">Methylaspartate mutase</fullName>
    </submittedName>
</protein>
<keyword evidence="5" id="KW-1185">Reference proteome</keyword>
<dbReference type="RefSeq" id="WP_344507305.1">
    <property type="nucleotide sequence ID" value="NZ_BAAAQD010000017.1"/>
</dbReference>
<dbReference type="SUPFAM" id="SSF51703">
    <property type="entry name" value="Cobalamin (vitamin B12)-dependent enzymes"/>
    <property type="match status" value="1"/>
</dbReference>
<dbReference type="Pfam" id="PF06368">
    <property type="entry name" value="Met_asp_mut_E"/>
    <property type="match status" value="1"/>
</dbReference>
<comment type="caution">
    <text evidence="4">The sequence shown here is derived from an EMBL/GenBank/DDBJ whole genome shotgun (WGS) entry which is preliminary data.</text>
</comment>
<dbReference type="Gene3D" id="3.90.970.10">
    <property type="match status" value="1"/>
</dbReference>
<gene>
    <name evidence="4" type="ORF">GCM10009827_072880</name>
</gene>
<sequence length="458" mass="49122">MSETVDWAGMRIDRSTAADLPQWRETVDALRTSTRPRAADALRAAHRTGRPIAQPRCGVGGHEEMLELLRRLEPAGPGMLTVTIDSYTRLKQFDRAAQALREAPADLNGYPLTVHGWRRGRQLLDAVGVPLEVRHGSPDARDLFAVALAAGFTSFEGGGIGYNVPYCKDVPFATSMEAWRQVDAVCGALADDGVIVDRELFGTLTAVLVPPSISLACTLLEAIAAVREGVRCLSIAYPQGGEVHQDVAALRSIRALAARYLPPHVAVHPVLHEFMGVFPRGRGTADALILYGGLVARLGGADKIINKTNQEAYGIPDADANALGIRTALMGTSELLDFVALDEARIDEEMSWLQREVAELVDPVLQDGDVPAGVAGAFAAGRLDVPFSASVHARSLVVPARDATGAIRYRRTGELPFSAAVRQRNDRLTDTGAGSPDRFIQAVTADINYFLTSEGVTS</sequence>
<reference evidence="5" key="1">
    <citation type="journal article" date="2019" name="Int. J. Syst. Evol. Microbiol.">
        <title>The Global Catalogue of Microorganisms (GCM) 10K type strain sequencing project: providing services to taxonomists for standard genome sequencing and annotation.</title>
        <authorList>
            <consortium name="The Broad Institute Genomics Platform"/>
            <consortium name="The Broad Institute Genome Sequencing Center for Infectious Disease"/>
            <person name="Wu L."/>
            <person name="Ma J."/>
        </authorList>
    </citation>
    <scope>NUCLEOTIDE SEQUENCE [LARGE SCALE GENOMIC DNA]</scope>
    <source>
        <strain evidence="5">JCM 15933</strain>
    </source>
</reference>
<keyword evidence="1" id="KW-0846">Cobalamin</keyword>
<dbReference type="InterPro" id="IPR016176">
    <property type="entry name" value="Cbl-dep_enz_cat"/>
</dbReference>
<name>A0ABP4MDZ7_9ACTN</name>
<evidence type="ECO:0000256" key="3">
    <source>
        <dbReference type="ARBA" id="ARBA00023285"/>
    </source>
</evidence>
<evidence type="ECO:0000313" key="4">
    <source>
        <dbReference type="EMBL" id="GAA1542716.1"/>
    </source>
</evidence>
<dbReference type="Gene3D" id="3.20.20.240">
    <property type="entry name" value="Methylmalonyl-CoA mutase"/>
    <property type="match status" value="1"/>
</dbReference>
<evidence type="ECO:0000256" key="1">
    <source>
        <dbReference type="ARBA" id="ARBA00022628"/>
    </source>
</evidence>